<sequence length="81" mass="8975">MGIVVIDVCDGNAITTLDIEGIIEAEFPEASVVISECLLHCGLCRVRPYALVNGKKVYAKTPEECLDKIRETIKKELAVYY</sequence>
<accession>A0A9W5TW47</accession>
<dbReference type="InterPro" id="IPR009910">
    <property type="entry name" value="DUF1450"/>
</dbReference>
<dbReference type="EMBL" id="BMJD01000008">
    <property type="protein sequence ID" value="GGB38023.1"/>
    <property type="molecule type" value="Genomic_DNA"/>
</dbReference>
<reference evidence="1" key="2">
    <citation type="submission" date="2020-09" db="EMBL/GenBank/DDBJ databases">
        <authorList>
            <person name="Sun Q."/>
            <person name="Zhou Y."/>
        </authorList>
    </citation>
    <scope>NUCLEOTIDE SEQUENCE</scope>
    <source>
        <strain evidence="1">CGMCC 1.15454</strain>
    </source>
</reference>
<dbReference type="AlphaFoldDB" id="A0A9W5TW47"/>
<dbReference type="RefSeq" id="WP_088051455.1">
    <property type="nucleotide sequence ID" value="NZ_BMJD01000008.1"/>
</dbReference>
<gene>
    <name evidence="1" type="ORF">GCM10011409_14330</name>
</gene>
<evidence type="ECO:0000313" key="2">
    <source>
        <dbReference type="Proteomes" id="UP000621492"/>
    </source>
</evidence>
<name>A0A9W5TW47_9BACI</name>
<comment type="caution">
    <text evidence="1">The sequence shown here is derived from an EMBL/GenBank/DDBJ whole genome shotgun (WGS) entry which is preliminary data.</text>
</comment>
<reference evidence="1" key="1">
    <citation type="journal article" date="2014" name="Int. J. Syst. Evol. Microbiol.">
        <title>Complete genome sequence of Corynebacterium casei LMG S-19264T (=DSM 44701T), isolated from a smear-ripened cheese.</title>
        <authorList>
            <consortium name="US DOE Joint Genome Institute (JGI-PGF)"/>
            <person name="Walter F."/>
            <person name="Albersmeier A."/>
            <person name="Kalinowski J."/>
            <person name="Ruckert C."/>
        </authorList>
    </citation>
    <scope>NUCLEOTIDE SEQUENCE</scope>
    <source>
        <strain evidence="1">CGMCC 1.15454</strain>
    </source>
</reference>
<evidence type="ECO:0000313" key="1">
    <source>
        <dbReference type="EMBL" id="GGB38023.1"/>
    </source>
</evidence>
<protein>
    <recommendedName>
        <fullName evidence="3">DUF1450 domain-containing protein</fullName>
    </recommendedName>
</protein>
<organism evidence="1 2">
    <name type="scientific">Lentibacillus populi</name>
    <dbReference type="NCBI Taxonomy" id="1827502"/>
    <lineage>
        <taxon>Bacteria</taxon>
        <taxon>Bacillati</taxon>
        <taxon>Bacillota</taxon>
        <taxon>Bacilli</taxon>
        <taxon>Bacillales</taxon>
        <taxon>Bacillaceae</taxon>
        <taxon>Lentibacillus</taxon>
    </lineage>
</organism>
<evidence type="ECO:0008006" key="3">
    <source>
        <dbReference type="Google" id="ProtNLM"/>
    </source>
</evidence>
<keyword evidence="2" id="KW-1185">Reference proteome</keyword>
<proteinExistence type="predicted"/>
<dbReference type="Pfam" id="PF07293">
    <property type="entry name" value="DUF1450"/>
    <property type="match status" value="1"/>
</dbReference>
<dbReference type="Proteomes" id="UP000621492">
    <property type="component" value="Unassembled WGS sequence"/>
</dbReference>